<dbReference type="GO" id="GO:0016887">
    <property type="term" value="F:ATP hydrolysis activity"/>
    <property type="evidence" value="ECO:0007669"/>
    <property type="project" value="InterPro"/>
</dbReference>
<dbReference type="PANTHER" id="PTHR11638:SF18">
    <property type="entry name" value="HEAT SHOCK PROTEIN 104"/>
    <property type="match status" value="1"/>
</dbReference>
<dbReference type="Gene3D" id="1.10.1780.10">
    <property type="entry name" value="Clp, N-terminal domain"/>
    <property type="match status" value="1"/>
</dbReference>
<dbReference type="PRINTS" id="PR00300">
    <property type="entry name" value="CLPPROTEASEA"/>
</dbReference>
<evidence type="ECO:0000256" key="7">
    <source>
        <dbReference type="ARBA" id="ARBA00023186"/>
    </source>
</evidence>
<sequence length="873" mass="98456">MNFNKYTVKSQEVIQLASEVALSHGQQAVETGHLLQAILQSDENLIGFLLKKLNVNQKALETRLNEIVQAYPKVSGGNPYLGNDAAAALQKAEGMLGEWGDEFVSVEHILLGLFAGRDRTAQILKDAGINEKALKNAIKELRGGNKVTDQHAEGKYRSLEKYSINLTERARQGKIDPVIGRDEEIRRVLQILSRRTKNNPILLGEPGVGKTAIVEGLAQRIVNGDVPENLKSKTLMSLDMGLLIAGAKYKGEFEERLKSVIKEVTDSNGEIIMFIDEIHTLIGAGGGGESAMDAANLLKPALARGELHAIGATTLKEYQKYVEKDKALERRFQAVFVDEPNVQDAISILRGIKDKYELHHGVRIKDDAVIAAVELSSRYISDRFLPDKAIDLMDEAASKLRIEMDSLPEELDEINRRIMQLEIEREAIRRENDRDKEAILSKELAELNEQRDSLKAKWQNEKSLIDEIQKEKEDIEKYKVEAEQAERSGDYGKVAELRYGKIVEAQKKLEELQKQVKTLDRPLLKEEVTSEDIAEVVAKWTGIPVSKMLQSEREKLLHLEEELGKRIAGQSEAIEAVADAVRRSRAGLQDPKRPIGSFIFLGTTGVGKTEVAKALAEYLFNDENAMVRIDMSEYQERHAVSRLVGAPPGYVGYDEGGQLTEAVRRKPYSVILLDEIEKAHPDVFNILLQVLDDGRLTDNKGRIANFKNTIIIMTSNMGSNIIQDNFEKMEDWNREKTIEDTKEQVIDLLKKMIRPEFLNRVDEIVMFQPLAKKEIRKIVDIQFRQIQKRLAESGIHIEPNNEVLDVLGEKGFDPQFGARPLKRVMQRLILNELSKDILAGKINKDDVVGMFYDEENDAIKFFNVENIPAELDK</sequence>
<evidence type="ECO:0000256" key="10">
    <source>
        <dbReference type="RuleBase" id="RU004432"/>
    </source>
</evidence>
<dbReference type="InterPro" id="IPR041546">
    <property type="entry name" value="ClpA/ClpB_AAA_lid"/>
</dbReference>
<dbReference type="RefSeq" id="WP_313985852.1">
    <property type="nucleotide sequence ID" value="NZ_JASJOS010000015.1"/>
</dbReference>
<feature type="coiled-coil region" evidence="11">
    <location>
        <begin position="397"/>
        <end position="522"/>
    </location>
</feature>
<feature type="domain" description="Clp R" evidence="12">
    <location>
        <begin position="3"/>
        <end position="144"/>
    </location>
</feature>
<dbReference type="InterPro" id="IPR003593">
    <property type="entry name" value="AAA+_ATPase"/>
</dbReference>
<dbReference type="GO" id="GO:0005524">
    <property type="term" value="F:ATP binding"/>
    <property type="evidence" value="ECO:0007669"/>
    <property type="project" value="UniProtKB-UniRule"/>
</dbReference>
<dbReference type="Pfam" id="PF10431">
    <property type="entry name" value="ClpB_D2-small"/>
    <property type="match status" value="1"/>
</dbReference>
<dbReference type="SMART" id="SM00382">
    <property type="entry name" value="AAA"/>
    <property type="match status" value="2"/>
</dbReference>
<protein>
    <recommendedName>
        <fullName evidence="2 11">Chaperone protein ClpB</fullName>
    </recommendedName>
</protein>
<comment type="subcellular location">
    <subcellularLocation>
        <location evidence="11">Cytoplasm</location>
    </subcellularLocation>
</comment>
<evidence type="ECO:0000256" key="6">
    <source>
        <dbReference type="ARBA" id="ARBA00023054"/>
    </source>
</evidence>
<evidence type="ECO:0000256" key="8">
    <source>
        <dbReference type="ARBA" id="ARBA00026057"/>
    </source>
</evidence>
<name>A0AAE3U8X5_9BACT</name>
<evidence type="ECO:0000256" key="9">
    <source>
        <dbReference type="PROSITE-ProRule" id="PRU01251"/>
    </source>
</evidence>
<dbReference type="Gene3D" id="3.40.50.300">
    <property type="entry name" value="P-loop containing nucleotide triphosphate hydrolases"/>
    <property type="match status" value="3"/>
</dbReference>
<comment type="subunit">
    <text evidence="8">Homohexamer. The oligomerization is ATP-dependent.</text>
</comment>
<keyword evidence="11" id="KW-0963">Cytoplasm</keyword>
<dbReference type="PROSITE" id="PS51903">
    <property type="entry name" value="CLP_R"/>
    <property type="match status" value="1"/>
</dbReference>
<dbReference type="Pfam" id="PF02861">
    <property type="entry name" value="Clp_N"/>
    <property type="match status" value="1"/>
</dbReference>
<organism evidence="13 14">
    <name type="scientific">Xanthocytophaga flava</name>
    <dbReference type="NCBI Taxonomy" id="3048013"/>
    <lineage>
        <taxon>Bacteria</taxon>
        <taxon>Pseudomonadati</taxon>
        <taxon>Bacteroidota</taxon>
        <taxon>Cytophagia</taxon>
        <taxon>Cytophagales</taxon>
        <taxon>Rhodocytophagaceae</taxon>
        <taxon>Xanthocytophaga</taxon>
    </lineage>
</organism>
<evidence type="ECO:0000256" key="11">
    <source>
        <dbReference type="RuleBase" id="RU362034"/>
    </source>
</evidence>
<dbReference type="CDD" id="cd00009">
    <property type="entry name" value="AAA"/>
    <property type="match status" value="1"/>
</dbReference>
<dbReference type="InterPro" id="IPR003959">
    <property type="entry name" value="ATPase_AAA_core"/>
</dbReference>
<comment type="caution">
    <text evidence="13">The sequence shown here is derived from an EMBL/GenBank/DDBJ whole genome shotgun (WGS) entry which is preliminary data.</text>
</comment>
<evidence type="ECO:0000256" key="4">
    <source>
        <dbReference type="ARBA" id="ARBA00022741"/>
    </source>
</evidence>
<evidence type="ECO:0000313" key="13">
    <source>
        <dbReference type="EMBL" id="MDJ1484484.1"/>
    </source>
</evidence>
<keyword evidence="6 11" id="KW-0175">Coiled coil</keyword>
<dbReference type="FunFam" id="3.40.50.300:FF:000120">
    <property type="entry name" value="ATP-dependent chaperone ClpB"/>
    <property type="match status" value="1"/>
</dbReference>
<dbReference type="Gene3D" id="1.10.8.60">
    <property type="match status" value="1"/>
</dbReference>
<dbReference type="GO" id="GO:0034605">
    <property type="term" value="P:cellular response to heat"/>
    <property type="evidence" value="ECO:0007669"/>
    <property type="project" value="TreeGrafter"/>
</dbReference>
<dbReference type="InterPro" id="IPR036628">
    <property type="entry name" value="Clp_N_dom_sf"/>
</dbReference>
<dbReference type="NCBIfam" id="TIGR03346">
    <property type="entry name" value="chaperone_ClpB"/>
    <property type="match status" value="1"/>
</dbReference>
<evidence type="ECO:0000256" key="1">
    <source>
        <dbReference type="ARBA" id="ARBA00008675"/>
    </source>
</evidence>
<dbReference type="InterPro" id="IPR027417">
    <property type="entry name" value="P-loop_NTPase"/>
</dbReference>
<dbReference type="InterPro" id="IPR018368">
    <property type="entry name" value="ClpA/B_CS1"/>
</dbReference>
<comment type="similarity">
    <text evidence="1 10">Belongs to the ClpA/ClpB family.</text>
</comment>
<dbReference type="Pfam" id="PF07724">
    <property type="entry name" value="AAA_2"/>
    <property type="match status" value="1"/>
</dbReference>
<dbReference type="Pfam" id="PF00004">
    <property type="entry name" value="AAA"/>
    <property type="match status" value="1"/>
</dbReference>
<dbReference type="InterPro" id="IPR001270">
    <property type="entry name" value="ClpA/B"/>
</dbReference>
<proteinExistence type="inferred from homology"/>
<dbReference type="GO" id="GO:0005737">
    <property type="term" value="C:cytoplasm"/>
    <property type="evidence" value="ECO:0007669"/>
    <property type="project" value="UniProtKB-SubCell"/>
</dbReference>
<dbReference type="InterPro" id="IPR017730">
    <property type="entry name" value="Chaperonin_ClpB"/>
</dbReference>
<dbReference type="PANTHER" id="PTHR11638">
    <property type="entry name" value="ATP-DEPENDENT CLP PROTEASE"/>
    <property type="match status" value="1"/>
</dbReference>
<dbReference type="CDD" id="cd19499">
    <property type="entry name" value="RecA-like_ClpB_Hsp104-like"/>
    <property type="match status" value="1"/>
</dbReference>
<evidence type="ECO:0000256" key="2">
    <source>
        <dbReference type="ARBA" id="ARBA00017574"/>
    </source>
</evidence>
<evidence type="ECO:0000313" key="14">
    <source>
        <dbReference type="Proteomes" id="UP001241110"/>
    </source>
</evidence>
<dbReference type="SUPFAM" id="SSF52540">
    <property type="entry name" value="P-loop containing nucleoside triphosphate hydrolases"/>
    <property type="match status" value="2"/>
</dbReference>
<dbReference type="SMART" id="SM01086">
    <property type="entry name" value="ClpB_D2-small"/>
    <property type="match status" value="1"/>
</dbReference>
<gene>
    <name evidence="11 13" type="primary">clpB</name>
    <name evidence="13" type="ORF">QNI16_28560</name>
</gene>
<dbReference type="GO" id="GO:0042026">
    <property type="term" value="P:protein refolding"/>
    <property type="evidence" value="ECO:0007669"/>
    <property type="project" value="UniProtKB-UniRule"/>
</dbReference>
<dbReference type="InterPro" id="IPR019489">
    <property type="entry name" value="Clp_ATPase_C"/>
</dbReference>
<keyword evidence="4 10" id="KW-0547">Nucleotide-binding</keyword>
<dbReference type="Pfam" id="PF17871">
    <property type="entry name" value="AAA_lid_9"/>
    <property type="match status" value="1"/>
</dbReference>
<dbReference type="InterPro" id="IPR050130">
    <property type="entry name" value="ClpA_ClpB"/>
</dbReference>
<keyword evidence="11" id="KW-0346">Stress response</keyword>
<dbReference type="EMBL" id="JASJOS010000015">
    <property type="protein sequence ID" value="MDJ1484484.1"/>
    <property type="molecule type" value="Genomic_DNA"/>
</dbReference>
<evidence type="ECO:0000256" key="3">
    <source>
        <dbReference type="ARBA" id="ARBA00022737"/>
    </source>
</evidence>
<dbReference type="AlphaFoldDB" id="A0AAE3U8X5"/>
<dbReference type="InterPro" id="IPR028299">
    <property type="entry name" value="ClpA/B_CS2"/>
</dbReference>
<keyword evidence="3 9" id="KW-0677">Repeat</keyword>
<keyword evidence="5 10" id="KW-0067">ATP-binding</keyword>
<dbReference type="FunFam" id="3.40.50.300:FF:000025">
    <property type="entry name" value="ATP-dependent Clp protease subunit"/>
    <property type="match status" value="1"/>
</dbReference>
<dbReference type="PROSITE" id="PS00870">
    <property type="entry name" value="CLPAB_1"/>
    <property type="match status" value="1"/>
</dbReference>
<dbReference type="Proteomes" id="UP001241110">
    <property type="component" value="Unassembled WGS sequence"/>
</dbReference>
<accession>A0AAE3U8X5</accession>
<dbReference type="PROSITE" id="PS00871">
    <property type="entry name" value="CLPAB_2"/>
    <property type="match status" value="1"/>
</dbReference>
<comment type="function">
    <text evidence="11">Part of a stress-induced multi-chaperone system, it is involved in the recovery of the cell from heat-induced damage, in cooperation with DnaK, DnaJ and GrpE.</text>
</comment>
<dbReference type="InterPro" id="IPR004176">
    <property type="entry name" value="Clp_R_N"/>
</dbReference>
<comment type="subunit">
    <text evidence="11">Homohexamer; The oligomerization is ATP-dependent.</text>
</comment>
<keyword evidence="7 10" id="KW-0143">Chaperone</keyword>
<dbReference type="SUPFAM" id="SSF81923">
    <property type="entry name" value="Double Clp-N motif"/>
    <property type="match status" value="1"/>
</dbReference>
<evidence type="ECO:0000259" key="12">
    <source>
        <dbReference type="PROSITE" id="PS51903"/>
    </source>
</evidence>
<reference evidence="13" key="1">
    <citation type="submission" date="2023-05" db="EMBL/GenBank/DDBJ databases">
        <authorList>
            <person name="Zhang X."/>
        </authorList>
    </citation>
    <scope>NUCLEOTIDE SEQUENCE</scope>
    <source>
        <strain evidence="13">YF14B1</strain>
    </source>
</reference>
<dbReference type="FunFam" id="3.40.50.300:FF:000010">
    <property type="entry name" value="Chaperone clpB 1, putative"/>
    <property type="match status" value="1"/>
</dbReference>
<evidence type="ECO:0000256" key="5">
    <source>
        <dbReference type="ARBA" id="ARBA00022840"/>
    </source>
</evidence>